<evidence type="ECO:0000313" key="3">
    <source>
        <dbReference type="EMBL" id="QBR47456.1"/>
    </source>
</evidence>
<dbReference type="Proteomes" id="UP000295756">
    <property type="component" value="Chromosome"/>
</dbReference>
<dbReference type="SUPFAM" id="SSF52972">
    <property type="entry name" value="ITPase-like"/>
    <property type="match status" value="1"/>
</dbReference>
<dbReference type="Pfam" id="PF01725">
    <property type="entry name" value="Ham1p_like"/>
    <property type="match status" value="1"/>
</dbReference>
<proteinExistence type="inferred from homology"/>
<name>A0ABX5SLN5_9LACO</name>
<dbReference type="RefSeq" id="WP_013102350.1">
    <property type="nucleotide sequence ID" value="NZ_CP037939.1"/>
</dbReference>
<keyword evidence="2" id="KW-0378">Hydrolase</keyword>
<organism evidence="3 4">
    <name type="scientific">Leuconostoc kimchii</name>
    <dbReference type="NCBI Taxonomy" id="136609"/>
    <lineage>
        <taxon>Bacteria</taxon>
        <taxon>Bacillati</taxon>
        <taxon>Bacillota</taxon>
        <taxon>Bacilli</taxon>
        <taxon>Lactobacillales</taxon>
        <taxon>Lactobacillaceae</taxon>
        <taxon>Leuconostoc</taxon>
    </lineage>
</organism>
<sequence length="199" mass="22532">MIKRLVMASNNSAKTREIQRVFKVFGMPVVNYRELIDTKQFPAETTLDQYANALGKAQFIQQFLPNENILADDTGAYFEAFPDRFGLTTARELKTLGLASIREENEYLLNLYTPTMDRHAYLEALLVLVTPTGDVISSTGRGGVALARSERGDYSIGFDRLFEAENGKTFAEMLMPERIIYSHRGRAAKKILQELKHDD</sequence>
<accession>A0ABX5SLN5</accession>
<dbReference type="PANTHER" id="PTHR11067:SF9">
    <property type="entry name" value="INOSINE TRIPHOSPHATE PYROPHOSPHATASE"/>
    <property type="match status" value="1"/>
</dbReference>
<reference evidence="3 4" key="1">
    <citation type="submission" date="2019-03" db="EMBL/GenBank/DDBJ databases">
        <title>Complete Genome Sequence of Leuconostoc kimchii strain NKJ218 Isolated from Homemade Kimchi.</title>
        <authorList>
            <person name="Jung J.Y."/>
            <person name="Jin H.M."/>
            <person name="Jung J.-W."/>
            <person name="Lee S.-Y."/>
            <person name="Ryu B.-G."/>
            <person name="Han S.-S."/>
            <person name="Kang H.K."/>
            <person name="Choi H.W."/>
            <person name="Chung E.J."/>
            <person name="Choi K.-M."/>
        </authorList>
    </citation>
    <scope>NUCLEOTIDE SEQUENCE [LARGE SCALE GENOMIC DNA]</scope>
    <source>
        <strain evidence="3 4">NKJ218</strain>
    </source>
</reference>
<gene>
    <name evidence="3" type="ORF">EW139_04720</name>
</gene>
<dbReference type="CDD" id="cd00515">
    <property type="entry name" value="HAM1"/>
    <property type="match status" value="1"/>
</dbReference>
<dbReference type="InterPro" id="IPR029001">
    <property type="entry name" value="ITPase-like_fam"/>
</dbReference>
<dbReference type="EMBL" id="CP037939">
    <property type="protein sequence ID" value="QBR47456.1"/>
    <property type="molecule type" value="Genomic_DNA"/>
</dbReference>
<dbReference type="PANTHER" id="PTHR11067">
    <property type="entry name" value="INOSINE TRIPHOSPHATE PYROPHOSPHATASE/HAM1 PROTEIN"/>
    <property type="match status" value="1"/>
</dbReference>
<keyword evidence="4" id="KW-1185">Reference proteome</keyword>
<evidence type="ECO:0000313" key="4">
    <source>
        <dbReference type="Proteomes" id="UP000295756"/>
    </source>
</evidence>
<protein>
    <submittedName>
        <fullName evidence="3">Non-canonical purine NTP pyrophosphatase</fullName>
    </submittedName>
</protein>
<evidence type="ECO:0000256" key="2">
    <source>
        <dbReference type="ARBA" id="ARBA00022801"/>
    </source>
</evidence>
<dbReference type="Gene3D" id="3.90.950.10">
    <property type="match status" value="1"/>
</dbReference>
<evidence type="ECO:0000256" key="1">
    <source>
        <dbReference type="ARBA" id="ARBA00008023"/>
    </source>
</evidence>
<comment type="similarity">
    <text evidence="1">Belongs to the HAM1 NTPase family.</text>
</comment>
<dbReference type="InterPro" id="IPR002637">
    <property type="entry name" value="RdgB/HAM1"/>
</dbReference>